<name>A0ABV6KX52_9BACI</name>
<keyword evidence="1" id="KW-0813">Transport</keyword>
<evidence type="ECO:0000256" key="6">
    <source>
        <dbReference type="PROSITE-ProRule" id="PRU00433"/>
    </source>
</evidence>
<dbReference type="PIRSF" id="PIRSF000025">
    <property type="entry name" value="Cytc_Bsub_c550"/>
    <property type="match status" value="1"/>
</dbReference>
<dbReference type="PANTHER" id="PTHR37823:SF3">
    <property type="entry name" value="CYTOCHROME C-551"/>
    <property type="match status" value="1"/>
</dbReference>
<dbReference type="Gene3D" id="1.10.760.10">
    <property type="entry name" value="Cytochrome c-like domain"/>
    <property type="match status" value="1"/>
</dbReference>
<dbReference type="PANTHER" id="PTHR37823">
    <property type="entry name" value="CYTOCHROME C-553-LIKE"/>
    <property type="match status" value="1"/>
</dbReference>
<dbReference type="Pfam" id="PF13442">
    <property type="entry name" value="Cytochrome_CBB3"/>
    <property type="match status" value="1"/>
</dbReference>
<evidence type="ECO:0000256" key="3">
    <source>
        <dbReference type="ARBA" id="ARBA00022723"/>
    </source>
</evidence>
<dbReference type="InterPro" id="IPR012218">
    <property type="entry name" value="Cyt_c_BACSU-c550-type"/>
</dbReference>
<dbReference type="InterPro" id="IPR051811">
    <property type="entry name" value="Cytochrome_c550/c551-like"/>
</dbReference>
<dbReference type="SUPFAM" id="SSF46626">
    <property type="entry name" value="Cytochrome c"/>
    <property type="match status" value="1"/>
</dbReference>
<dbReference type="EMBL" id="JBHLUU010000125">
    <property type="protein sequence ID" value="MFC0477839.1"/>
    <property type="molecule type" value="Genomic_DNA"/>
</dbReference>
<dbReference type="InterPro" id="IPR036909">
    <property type="entry name" value="Cyt_c-like_dom_sf"/>
</dbReference>
<keyword evidence="7" id="KW-0732">Signal</keyword>
<evidence type="ECO:0000313" key="9">
    <source>
        <dbReference type="EMBL" id="MFC0477839.1"/>
    </source>
</evidence>
<keyword evidence="10" id="KW-1185">Reference proteome</keyword>
<proteinExistence type="predicted"/>
<keyword evidence="4" id="KW-0249">Electron transport</keyword>
<evidence type="ECO:0000256" key="2">
    <source>
        <dbReference type="ARBA" id="ARBA00022617"/>
    </source>
</evidence>
<keyword evidence="5 6" id="KW-0408">Iron</keyword>
<evidence type="ECO:0000256" key="5">
    <source>
        <dbReference type="ARBA" id="ARBA00023004"/>
    </source>
</evidence>
<keyword evidence="2 6" id="KW-0349">Heme</keyword>
<evidence type="ECO:0000259" key="8">
    <source>
        <dbReference type="PROSITE" id="PS51007"/>
    </source>
</evidence>
<dbReference type="Proteomes" id="UP001589738">
    <property type="component" value="Unassembled WGS sequence"/>
</dbReference>
<dbReference type="NCBIfam" id="NF045774">
    <property type="entry name" value="cytochro_C551"/>
    <property type="match status" value="1"/>
</dbReference>
<reference evidence="9 10" key="1">
    <citation type="submission" date="2024-09" db="EMBL/GenBank/DDBJ databases">
        <authorList>
            <person name="Sun Q."/>
            <person name="Mori K."/>
        </authorList>
    </citation>
    <scope>NUCLEOTIDE SEQUENCE [LARGE SCALE GENOMIC DNA]</scope>
    <source>
        <strain evidence="9 10">CGMCC 1.9126</strain>
    </source>
</reference>
<evidence type="ECO:0000256" key="4">
    <source>
        <dbReference type="ARBA" id="ARBA00022982"/>
    </source>
</evidence>
<feature type="chain" id="PRO_5046555453" evidence="7">
    <location>
        <begin position="18"/>
        <end position="105"/>
    </location>
</feature>
<dbReference type="PROSITE" id="PS51257">
    <property type="entry name" value="PROKAR_LIPOPROTEIN"/>
    <property type="match status" value="1"/>
</dbReference>
<sequence length="105" mass="10547">MKKKLLALLMGTLFVLAACGGGEEATDDSATASGGDAEKLYGQKCSSCHGGNLEGGVGPKLDAIGASLSKEDIEHVIANGQGAMPKGLLQGEDASTVAEWLAGKK</sequence>
<comment type="caution">
    <text evidence="9">The sequence shown here is derived from an EMBL/GenBank/DDBJ whole genome shotgun (WGS) entry which is preliminary data.</text>
</comment>
<dbReference type="PROSITE" id="PS51007">
    <property type="entry name" value="CYTC"/>
    <property type="match status" value="1"/>
</dbReference>
<dbReference type="InterPro" id="IPR009056">
    <property type="entry name" value="Cyt_c-like_dom"/>
</dbReference>
<gene>
    <name evidence="9" type="primary">cccB</name>
    <name evidence="9" type="ORF">ACFFHF_21860</name>
</gene>
<keyword evidence="3 6" id="KW-0479">Metal-binding</keyword>
<feature type="signal peptide" evidence="7">
    <location>
        <begin position="1"/>
        <end position="17"/>
    </location>
</feature>
<dbReference type="RefSeq" id="WP_160549588.1">
    <property type="nucleotide sequence ID" value="NZ_JBHLUU010000125.1"/>
</dbReference>
<evidence type="ECO:0000256" key="7">
    <source>
        <dbReference type="SAM" id="SignalP"/>
    </source>
</evidence>
<accession>A0ABV6KX52</accession>
<evidence type="ECO:0000313" key="10">
    <source>
        <dbReference type="Proteomes" id="UP001589738"/>
    </source>
</evidence>
<protein>
    <submittedName>
        <fullName evidence="9">Cytochrome c551</fullName>
    </submittedName>
</protein>
<evidence type="ECO:0000256" key="1">
    <source>
        <dbReference type="ARBA" id="ARBA00022448"/>
    </source>
</evidence>
<feature type="domain" description="Cytochrome c" evidence="8">
    <location>
        <begin position="32"/>
        <end position="105"/>
    </location>
</feature>
<organism evidence="9 10">
    <name type="scientific">Robertmurraya beringensis</name>
    <dbReference type="NCBI Taxonomy" id="641660"/>
    <lineage>
        <taxon>Bacteria</taxon>
        <taxon>Bacillati</taxon>
        <taxon>Bacillota</taxon>
        <taxon>Bacilli</taxon>
        <taxon>Bacillales</taxon>
        <taxon>Bacillaceae</taxon>
        <taxon>Robertmurraya</taxon>
    </lineage>
</organism>
<dbReference type="InterPro" id="IPR054782">
    <property type="entry name" value="Cytochro_C551"/>
</dbReference>